<feature type="chain" id="PRO_5038446008" evidence="1">
    <location>
        <begin position="20"/>
        <end position="610"/>
    </location>
</feature>
<accession>A0A1I1ADD8</accession>
<dbReference type="Proteomes" id="UP000199012">
    <property type="component" value="Unassembled WGS sequence"/>
</dbReference>
<dbReference type="InterPro" id="IPR021720">
    <property type="entry name" value="Malectin_dom"/>
</dbReference>
<evidence type="ECO:0000259" key="4">
    <source>
        <dbReference type="Pfam" id="PF13204"/>
    </source>
</evidence>
<evidence type="ECO:0000256" key="1">
    <source>
        <dbReference type="SAM" id="SignalP"/>
    </source>
</evidence>
<name>A0A1I1ADD8_9CELL</name>
<dbReference type="InterPro" id="IPR025277">
    <property type="entry name" value="Apiosidase-like_cat_dom"/>
</dbReference>
<dbReference type="SUPFAM" id="SSF51445">
    <property type="entry name" value="(Trans)glycosidases"/>
    <property type="match status" value="1"/>
</dbReference>
<evidence type="ECO:0000259" key="3">
    <source>
        <dbReference type="Pfam" id="PF12904"/>
    </source>
</evidence>
<proteinExistence type="predicted"/>
<dbReference type="InterPro" id="IPR024749">
    <property type="entry name" value="Collagen-bd_put"/>
</dbReference>
<dbReference type="PANTHER" id="PTHR37836:SF2">
    <property type="entry name" value="DUF4038 DOMAIN-CONTAINING PROTEIN"/>
    <property type="match status" value="1"/>
</dbReference>
<dbReference type="Pfam" id="PF13204">
    <property type="entry name" value="Apiosidase"/>
    <property type="match status" value="1"/>
</dbReference>
<dbReference type="AlphaFoldDB" id="A0A1I1ADD8"/>
<dbReference type="Pfam" id="PF12904">
    <property type="entry name" value="Collagen_bind_2"/>
    <property type="match status" value="1"/>
</dbReference>
<dbReference type="Gene3D" id="2.60.120.430">
    <property type="entry name" value="Galactose-binding lectin"/>
    <property type="match status" value="1"/>
</dbReference>
<feature type="domain" description="Malectin" evidence="2">
    <location>
        <begin position="60"/>
        <end position="157"/>
    </location>
</feature>
<dbReference type="EMBL" id="FOKA01000017">
    <property type="protein sequence ID" value="SFB36011.1"/>
    <property type="molecule type" value="Genomic_DNA"/>
</dbReference>
<dbReference type="PANTHER" id="PTHR37836">
    <property type="entry name" value="LMO1036 PROTEIN"/>
    <property type="match status" value="1"/>
</dbReference>
<keyword evidence="6" id="KW-1185">Reference proteome</keyword>
<protein>
    <submittedName>
        <fullName evidence="5">Putative collagen-binding domain of a collagenase</fullName>
    </submittedName>
</protein>
<dbReference type="InterPro" id="IPR017853">
    <property type="entry name" value="GH"/>
</dbReference>
<dbReference type="STRING" id="988821.SAMN05421867_11740"/>
<evidence type="ECO:0000313" key="6">
    <source>
        <dbReference type="Proteomes" id="UP000199012"/>
    </source>
</evidence>
<feature type="domain" description="Apiosidase-like catalytic" evidence="4">
    <location>
        <begin position="199"/>
        <end position="513"/>
    </location>
</feature>
<organism evidence="5 6">
    <name type="scientific">Cellulomonas marina</name>
    <dbReference type="NCBI Taxonomy" id="988821"/>
    <lineage>
        <taxon>Bacteria</taxon>
        <taxon>Bacillati</taxon>
        <taxon>Actinomycetota</taxon>
        <taxon>Actinomycetes</taxon>
        <taxon>Micrococcales</taxon>
        <taxon>Cellulomonadaceae</taxon>
        <taxon>Cellulomonas</taxon>
    </lineage>
</organism>
<feature type="signal peptide" evidence="1">
    <location>
        <begin position="1"/>
        <end position="19"/>
    </location>
</feature>
<dbReference type="Pfam" id="PF11721">
    <property type="entry name" value="Malectin"/>
    <property type="match status" value="1"/>
</dbReference>
<gene>
    <name evidence="5" type="ORF">SAMN05421867_11740</name>
</gene>
<evidence type="ECO:0000313" key="5">
    <source>
        <dbReference type="EMBL" id="SFB36011.1"/>
    </source>
</evidence>
<keyword evidence="1" id="KW-0732">Signal</keyword>
<sequence length="610" mass="63454">MLAAALVAPLAAAPAAATATTDSTGTSAVRVTLAGAPFRDAAGRTWAAATGTVGGRAATTPLTSVAGTTDDGLYARPRVGLSAQPVRVPAAGTYRMTLHLVENYHTAVGRRVLSVTAEGRPVVTGLDLVATAGPRTAHRVTADVEVRDGVLDLALTASRDLTTLSAVEAVLLPTTSTGGAATDAAPTTRPAFPLRASADGTRLVDAVGAPFTYLADTPWLAPTSLDQAATRALLDTRAAQGFTAVQLSALAFLHRDDPRNAYGDLPFVGGTDLARPLEVGARTTDPASPDYDYWDHLDWVVDQAAQRGLAVTLVPSWYGYAGEDWRRHLTTTAATSYGRFLATRLGDAPNLVWMLGGDNNPTSDDTARVPAGGDRSDRTAATDAMAAAIRAAEPVRHLMTYHARRTVSSLVHFGDRPWHTLVSAYADERVAAAVAAASGRGRPVVVTEAYYDGRTSTPVLDARRLRTQAWAAVLGGAGYAYGHEAVWDLDGTWRTALSAPSAADVTRLRTLLRPLGPVRPGPTVLLAGAGDPATTDRAVTGCAGRTALTYVPTPRTLTVDLAALGGTTVRLAWLSPATGVRTELGDRPASGSVRLTTPGTADAVLVIEAR</sequence>
<evidence type="ECO:0000259" key="2">
    <source>
        <dbReference type="Pfam" id="PF11721"/>
    </source>
</evidence>
<feature type="domain" description="Putative collagen-binding" evidence="3">
    <location>
        <begin position="543"/>
        <end position="608"/>
    </location>
</feature>
<dbReference type="Gene3D" id="3.20.20.80">
    <property type="entry name" value="Glycosidases"/>
    <property type="match status" value="1"/>
</dbReference>
<reference evidence="5 6" key="1">
    <citation type="submission" date="2016-10" db="EMBL/GenBank/DDBJ databases">
        <authorList>
            <person name="de Groot N.N."/>
        </authorList>
    </citation>
    <scope>NUCLEOTIDE SEQUENCE [LARGE SCALE GENOMIC DNA]</scope>
    <source>
        <strain evidence="5 6">CGMCC 4.6945</strain>
    </source>
</reference>